<dbReference type="Pfam" id="PF00293">
    <property type="entry name" value="NUDIX"/>
    <property type="match status" value="1"/>
</dbReference>
<dbReference type="InterPro" id="IPR000086">
    <property type="entry name" value="NUDIX_hydrolase_dom"/>
</dbReference>
<keyword evidence="4" id="KW-1185">Reference proteome</keyword>
<dbReference type="OrthoDB" id="10259236at2759"/>
<name>A0A6G1I6J5_9PEZI</name>
<dbReference type="Gene3D" id="3.90.79.10">
    <property type="entry name" value="Nucleoside Triphosphate Pyrophosphohydrolase"/>
    <property type="match status" value="1"/>
</dbReference>
<sequence length="223" mass="25160">MPTASSQPLLANFPSNRLVSGAGAAIFHVKTMRVVVCYHTVKKYWFLPKGRRDAGEESTVAAQREGFEESGYRNRLLPLPVSHRQPRDANPSARFPYSRCVIEPVWTQLIPLTINTQYLLHWYIAETLDPEAEVAIGAPSREVGYQAPPAYPDTLRLCDRILMEPEDYEPTRYEGTGVDDEEAQYTAKLLPVDEALRLLRGTVMADVVKVGRDLILDRMELEA</sequence>
<evidence type="ECO:0000313" key="3">
    <source>
        <dbReference type="EMBL" id="KAF2403667.1"/>
    </source>
</evidence>
<keyword evidence="1" id="KW-0378">Hydrolase</keyword>
<proteinExistence type="predicted"/>
<dbReference type="PROSITE" id="PS00893">
    <property type="entry name" value="NUDIX_BOX"/>
    <property type="match status" value="1"/>
</dbReference>
<dbReference type="AlphaFoldDB" id="A0A6G1I6J5"/>
<protein>
    <recommendedName>
        <fullName evidence="2">Nudix hydrolase domain-containing protein</fullName>
    </recommendedName>
</protein>
<feature type="domain" description="Nudix hydrolase" evidence="2">
    <location>
        <begin position="17"/>
        <end position="212"/>
    </location>
</feature>
<dbReference type="PROSITE" id="PS51462">
    <property type="entry name" value="NUDIX"/>
    <property type="match status" value="1"/>
</dbReference>
<evidence type="ECO:0000256" key="1">
    <source>
        <dbReference type="ARBA" id="ARBA00022801"/>
    </source>
</evidence>
<accession>A0A6G1I6J5</accession>
<organism evidence="3 4">
    <name type="scientific">Trichodelitschia bisporula</name>
    <dbReference type="NCBI Taxonomy" id="703511"/>
    <lineage>
        <taxon>Eukaryota</taxon>
        <taxon>Fungi</taxon>
        <taxon>Dikarya</taxon>
        <taxon>Ascomycota</taxon>
        <taxon>Pezizomycotina</taxon>
        <taxon>Dothideomycetes</taxon>
        <taxon>Dothideomycetes incertae sedis</taxon>
        <taxon>Phaeotrichales</taxon>
        <taxon>Phaeotrichaceae</taxon>
        <taxon>Trichodelitschia</taxon>
    </lineage>
</organism>
<evidence type="ECO:0000259" key="2">
    <source>
        <dbReference type="PROSITE" id="PS51462"/>
    </source>
</evidence>
<dbReference type="EMBL" id="ML996689">
    <property type="protein sequence ID" value="KAF2403667.1"/>
    <property type="molecule type" value="Genomic_DNA"/>
</dbReference>
<reference evidence="3" key="1">
    <citation type="journal article" date="2020" name="Stud. Mycol.">
        <title>101 Dothideomycetes genomes: a test case for predicting lifestyles and emergence of pathogens.</title>
        <authorList>
            <person name="Haridas S."/>
            <person name="Albert R."/>
            <person name="Binder M."/>
            <person name="Bloem J."/>
            <person name="Labutti K."/>
            <person name="Salamov A."/>
            <person name="Andreopoulos B."/>
            <person name="Baker S."/>
            <person name="Barry K."/>
            <person name="Bills G."/>
            <person name="Bluhm B."/>
            <person name="Cannon C."/>
            <person name="Castanera R."/>
            <person name="Culley D."/>
            <person name="Daum C."/>
            <person name="Ezra D."/>
            <person name="Gonzalez J."/>
            <person name="Henrissat B."/>
            <person name="Kuo A."/>
            <person name="Liang C."/>
            <person name="Lipzen A."/>
            <person name="Lutzoni F."/>
            <person name="Magnuson J."/>
            <person name="Mondo S."/>
            <person name="Nolan M."/>
            <person name="Ohm R."/>
            <person name="Pangilinan J."/>
            <person name="Park H.-J."/>
            <person name="Ramirez L."/>
            <person name="Alfaro M."/>
            <person name="Sun H."/>
            <person name="Tritt A."/>
            <person name="Yoshinaga Y."/>
            <person name="Zwiers L.-H."/>
            <person name="Turgeon B."/>
            <person name="Goodwin S."/>
            <person name="Spatafora J."/>
            <person name="Crous P."/>
            <person name="Grigoriev I."/>
        </authorList>
    </citation>
    <scope>NUCLEOTIDE SEQUENCE</scope>
    <source>
        <strain evidence="3">CBS 262.69</strain>
    </source>
</reference>
<gene>
    <name evidence="3" type="ORF">EJ06DRAFT_519405</name>
</gene>
<dbReference type="GO" id="GO:0016787">
    <property type="term" value="F:hydrolase activity"/>
    <property type="evidence" value="ECO:0007669"/>
    <property type="project" value="UniProtKB-KW"/>
</dbReference>
<dbReference type="SUPFAM" id="SSF55811">
    <property type="entry name" value="Nudix"/>
    <property type="match status" value="1"/>
</dbReference>
<dbReference type="InterPro" id="IPR015797">
    <property type="entry name" value="NUDIX_hydrolase-like_dom_sf"/>
</dbReference>
<evidence type="ECO:0000313" key="4">
    <source>
        <dbReference type="Proteomes" id="UP000799640"/>
    </source>
</evidence>
<dbReference type="Proteomes" id="UP000799640">
    <property type="component" value="Unassembled WGS sequence"/>
</dbReference>
<dbReference type="InterPro" id="IPR020084">
    <property type="entry name" value="NUDIX_hydrolase_CS"/>
</dbReference>